<dbReference type="Pfam" id="PF09835">
    <property type="entry name" value="DUF2062"/>
    <property type="match status" value="1"/>
</dbReference>
<evidence type="ECO:0000313" key="4">
    <source>
        <dbReference type="Proteomes" id="UP000269689"/>
    </source>
</evidence>
<reference evidence="3 4" key="1">
    <citation type="submission" date="2018-11" db="EMBL/GenBank/DDBJ databases">
        <title>Genomic Encyclopedia of Type Strains, Phase IV (KMG-IV): sequencing the most valuable type-strain genomes for metagenomic binning, comparative biology and taxonomic classification.</title>
        <authorList>
            <person name="Goeker M."/>
        </authorList>
    </citation>
    <scope>NUCLEOTIDE SEQUENCE [LARGE SCALE GENOMIC DNA]</scope>
    <source>
        <strain evidence="3 4">DSM 104731</strain>
    </source>
</reference>
<dbReference type="InterPro" id="IPR018639">
    <property type="entry name" value="DUF2062"/>
</dbReference>
<feature type="transmembrane region" description="Helical" evidence="1">
    <location>
        <begin position="159"/>
        <end position="188"/>
    </location>
</feature>
<evidence type="ECO:0000256" key="1">
    <source>
        <dbReference type="SAM" id="Phobius"/>
    </source>
</evidence>
<keyword evidence="1" id="KW-0472">Membrane</keyword>
<keyword evidence="1" id="KW-0812">Transmembrane</keyword>
<keyword evidence="4" id="KW-1185">Reference proteome</keyword>
<feature type="transmembrane region" description="Helical" evidence="1">
    <location>
        <begin position="80"/>
        <end position="103"/>
    </location>
</feature>
<name>A0A3N4URA4_9RHOB</name>
<protein>
    <recommendedName>
        <fullName evidence="2">DUF2062 domain-containing protein</fullName>
    </recommendedName>
</protein>
<feature type="transmembrane region" description="Helical" evidence="1">
    <location>
        <begin position="50"/>
        <end position="73"/>
    </location>
</feature>
<sequence>MVFKRRDKLPLIKWVQQSVWPRGGWSRAVRYMKLRLNRLPGTPDSIARGVFAGVFTAFSPFFGLHFVVAALVAKVVRGNVLAALLATFAGNPLTYVPIAIISLQTGHAILGSEFDSHNQRSVVGKFYDAGHDLIYNITALFSSGTPNWESVLRFGQEVFYPYLVGGLIPGVLAGLVAYFVSLPMITAYQKRRRGRLKSKFEELRRKAGALASKNKSR</sequence>
<dbReference type="AlphaFoldDB" id="A0A3N4URA4"/>
<evidence type="ECO:0000313" key="3">
    <source>
        <dbReference type="EMBL" id="RPE63224.1"/>
    </source>
</evidence>
<dbReference type="OrthoDB" id="7360463at2"/>
<proteinExistence type="predicted"/>
<accession>A0A3N4URA4</accession>
<dbReference type="PANTHER" id="PTHR40547">
    <property type="entry name" value="SLL0298 PROTEIN"/>
    <property type="match status" value="1"/>
</dbReference>
<comment type="caution">
    <text evidence="3">The sequence shown here is derived from an EMBL/GenBank/DDBJ whole genome shotgun (WGS) entry which is preliminary data.</text>
</comment>
<gene>
    <name evidence="3" type="ORF">EDD53_2821</name>
</gene>
<dbReference type="Proteomes" id="UP000269689">
    <property type="component" value="Unassembled WGS sequence"/>
</dbReference>
<dbReference type="PANTHER" id="PTHR40547:SF1">
    <property type="entry name" value="SLL0298 PROTEIN"/>
    <property type="match status" value="1"/>
</dbReference>
<dbReference type="EMBL" id="RKQK01000005">
    <property type="protein sequence ID" value="RPE63224.1"/>
    <property type="molecule type" value="Genomic_DNA"/>
</dbReference>
<evidence type="ECO:0000259" key="2">
    <source>
        <dbReference type="Pfam" id="PF09835"/>
    </source>
</evidence>
<keyword evidence="1" id="KW-1133">Transmembrane helix</keyword>
<organism evidence="3 4">
    <name type="scientific">Pacificibacter maritimus</name>
    <dbReference type="NCBI Taxonomy" id="762213"/>
    <lineage>
        <taxon>Bacteria</taxon>
        <taxon>Pseudomonadati</taxon>
        <taxon>Pseudomonadota</taxon>
        <taxon>Alphaproteobacteria</taxon>
        <taxon>Rhodobacterales</taxon>
        <taxon>Roseobacteraceae</taxon>
        <taxon>Pacificibacter</taxon>
    </lineage>
</organism>
<feature type="domain" description="DUF2062" evidence="2">
    <location>
        <begin position="27"/>
        <end position="193"/>
    </location>
</feature>